<keyword evidence="5" id="KW-1185">Reference proteome</keyword>
<dbReference type="InterPro" id="IPR003591">
    <property type="entry name" value="Leu-rich_rpt_typical-subtyp"/>
</dbReference>
<dbReference type="InterPro" id="IPR032675">
    <property type="entry name" value="LRR_dom_sf"/>
</dbReference>
<comment type="caution">
    <text evidence="4">The sequence shown here is derived from an EMBL/GenBank/DDBJ whole genome shotgun (WGS) entry which is preliminary data.</text>
</comment>
<accession>A0A8X6TX91</accession>
<evidence type="ECO:0000313" key="5">
    <source>
        <dbReference type="Proteomes" id="UP000887013"/>
    </source>
</evidence>
<evidence type="ECO:0000313" key="4">
    <source>
        <dbReference type="EMBL" id="GFT53341.1"/>
    </source>
</evidence>
<keyword evidence="3" id="KW-0732">Signal</keyword>
<proteinExistence type="predicted"/>
<name>A0A8X6TX91_NEPPI</name>
<keyword evidence="1" id="KW-0433">Leucine-rich repeat</keyword>
<evidence type="ECO:0000256" key="3">
    <source>
        <dbReference type="SAM" id="SignalP"/>
    </source>
</evidence>
<feature type="chain" id="PRO_5036476174" evidence="3">
    <location>
        <begin position="20"/>
        <end position="312"/>
    </location>
</feature>
<dbReference type="PANTHER" id="PTHR24366:SF96">
    <property type="entry name" value="LEUCINE RICH REPEAT CONTAINING 53"/>
    <property type="match status" value="1"/>
</dbReference>
<organism evidence="4 5">
    <name type="scientific">Nephila pilipes</name>
    <name type="common">Giant wood spider</name>
    <name type="synonym">Nephila maculata</name>
    <dbReference type="NCBI Taxonomy" id="299642"/>
    <lineage>
        <taxon>Eukaryota</taxon>
        <taxon>Metazoa</taxon>
        <taxon>Ecdysozoa</taxon>
        <taxon>Arthropoda</taxon>
        <taxon>Chelicerata</taxon>
        <taxon>Arachnida</taxon>
        <taxon>Araneae</taxon>
        <taxon>Araneomorphae</taxon>
        <taxon>Entelegynae</taxon>
        <taxon>Araneoidea</taxon>
        <taxon>Nephilidae</taxon>
        <taxon>Nephila</taxon>
    </lineage>
</organism>
<gene>
    <name evidence="4" type="ORF">NPIL_690821</name>
</gene>
<keyword evidence="2" id="KW-0677">Repeat</keyword>
<feature type="signal peptide" evidence="3">
    <location>
        <begin position="1"/>
        <end position="19"/>
    </location>
</feature>
<dbReference type="OrthoDB" id="2013775at2759"/>
<dbReference type="SMART" id="SM00369">
    <property type="entry name" value="LRR_TYP"/>
    <property type="match status" value="5"/>
</dbReference>
<protein>
    <submittedName>
        <fullName evidence="4">Uncharacterized protein</fullName>
    </submittedName>
</protein>
<reference evidence="4" key="1">
    <citation type="submission" date="2020-08" db="EMBL/GenBank/DDBJ databases">
        <title>Multicomponent nature underlies the extraordinary mechanical properties of spider dragline silk.</title>
        <authorList>
            <person name="Kono N."/>
            <person name="Nakamura H."/>
            <person name="Mori M."/>
            <person name="Yoshida Y."/>
            <person name="Ohtoshi R."/>
            <person name="Malay A.D."/>
            <person name="Moran D.A.P."/>
            <person name="Tomita M."/>
            <person name="Numata K."/>
            <person name="Arakawa K."/>
        </authorList>
    </citation>
    <scope>NUCLEOTIDE SEQUENCE</scope>
</reference>
<dbReference type="PANTHER" id="PTHR24366">
    <property type="entry name" value="IG(IMMUNOGLOBULIN) AND LRR(LEUCINE RICH REPEAT) DOMAINS"/>
    <property type="match status" value="1"/>
</dbReference>
<dbReference type="Gene3D" id="3.80.10.10">
    <property type="entry name" value="Ribonuclease Inhibitor"/>
    <property type="match status" value="1"/>
</dbReference>
<dbReference type="AlphaFoldDB" id="A0A8X6TX91"/>
<sequence length="312" mass="35947">MATFPVVFCLLSLLTVGLGLPLGCPHTEDLVPCSCKRLAFGLHVVCANFNSSRHLTRAFRILKDYRVHTVLLHNLYINETLPNDLFDGLKIKEIRVEKSKLKFPQPAFTGLDSSLYVLNVAEKSLIKSEERFALAKLTKLNELYVQSNHLERVEDNWLNEKVPNVQTIVLDSNDISEMEEHAFANLASLKKISLADNRIKVIKRTMLPRPALHLIRIDLSYNEIHTLPEDFFFDMPSLKEVILSGNELRCLPKATWTPVWERLTQILLYDNQLECDDKMKWIKEYKRPYNLDGNCVLPKSMSGKNIKFLYTT</sequence>
<dbReference type="Pfam" id="PF13855">
    <property type="entry name" value="LRR_8"/>
    <property type="match status" value="2"/>
</dbReference>
<evidence type="ECO:0000256" key="2">
    <source>
        <dbReference type="ARBA" id="ARBA00022737"/>
    </source>
</evidence>
<dbReference type="SUPFAM" id="SSF52058">
    <property type="entry name" value="L domain-like"/>
    <property type="match status" value="1"/>
</dbReference>
<dbReference type="EMBL" id="BMAW01112591">
    <property type="protein sequence ID" value="GFT53341.1"/>
    <property type="molecule type" value="Genomic_DNA"/>
</dbReference>
<evidence type="ECO:0000256" key="1">
    <source>
        <dbReference type="ARBA" id="ARBA00022614"/>
    </source>
</evidence>
<dbReference type="InterPro" id="IPR001611">
    <property type="entry name" value="Leu-rich_rpt"/>
</dbReference>
<dbReference type="Proteomes" id="UP000887013">
    <property type="component" value="Unassembled WGS sequence"/>
</dbReference>